<feature type="coiled-coil region" evidence="8">
    <location>
        <begin position="551"/>
        <end position="615"/>
    </location>
</feature>
<reference evidence="12" key="1">
    <citation type="submission" date="2016-11" db="EMBL/GenBank/DDBJ databases">
        <authorList>
            <person name="Guldener U."/>
        </authorList>
    </citation>
    <scope>NUCLEOTIDE SEQUENCE [LARGE SCALE GENOMIC DNA]</scope>
</reference>
<dbReference type="Gene3D" id="3.30.1520.10">
    <property type="entry name" value="Phox-like domain"/>
    <property type="match status" value="1"/>
</dbReference>
<dbReference type="GO" id="GO:0015031">
    <property type="term" value="P:protein transport"/>
    <property type="evidence" value="ECO:0007669"/>
    <property type="project" value="UniProtKB-KW"/>
</dbReference>
<dbReference type="GO" id="GO:0010008">
    <property type="term" value="C:endosome membrane"/>
    <property type="evidence" value="ECO:0007669"/>
    <property type="project" value="UniProtKB-SubCell"/>
</dbReference>
<dbReference type="OrthoDB" id="289314at2759"/>
<evidence type="ECO:0000313" key="11">
    <source>
        <dbReference type="EMBL" id="SGZ38382.1"/>
    </source>
</evidence>
<dbReference type="PANTHER" id="PTHR46979">
    <property type="entry name" value="SORTING NEXIN-41"/>
    <property type="match status" value="1"/>
</dbReference>
<protein>
    <recommendedName>
        <fullName evidence="10">PX domain-containing protein</fullName>
    </recommendedName>
</protein>
<keyword evidence="6" id="KW-0446">Lipid-binding</keyword>
<keyword evidence="12" id="KW-1185">Reference proteome</keyword>
<evidence type="ECO:0000256" key="9">
    <source>
        <dbReference type="SAM" id="MobiDB-lite"/>
    </source>
</evidence>
<dbReference type="Pfam" id="PF00787">
    <property type="entry name" value="PX"/>
    <property type="match status" value="1"/>
</dbReference>
<evidence type="ECO:0000259" key="10">
    <source>
        <dbReference type="PROSITE" id="PS50195"/>
    </source>
</evidence>
<evidence type="ECO:0000256" key="1">
    <source>
        <dbReference type="ARBA" id="ARBA00004481"/>
    </source>
</evidence>
<dbReference type="InterPro" id="IPR036871">
    <property type="entry name" value="PX_dom_sf"/>
</dbReference>
<feature type="region of interest" description="Disordered" evidence="9">
    <location>
        <begin position="478"/>
        <end position="521"/>
    </location>
</feature>
<keyword evidence="3" id="KW-0813">Transport</keyword>
<evidence type="ECO:0000256" key="4">
    <source>
        <dbReference type="ARBA" id="ARBA00022753"/>
    </source>
</evidence>
<gene>
    <name evidence="11" type="ORF">HGUI_00582</name>
</gene>
<dbReference type="EMBL" id="FQNF01000007">
    <property type="protein sequence ID" value="SGZ38382.1"/>
    <property type="molecule type" value="Genomic_DNA"/>
</dbReference>
<feature type="compositionally biased region" description="Basic and acidic residues" evidence="9">
    <location>
        <begin position="478"/>
        <end position="506"/>
    </location>
</feature>
<dbReference type="PROSITE" id="PS50195">
    <property type="entry name" value="PX"/>
    <property type="match status" value="1"/>
</dbReference>
<evidence type="ECO:0000313" key="12">
    <source>
        <dbReference type="Proteomes" id="UP000183365"/>
    </source>
</evidence>
<keyword evidence="7" id="KW-0472">Membrane</keyword>
<dbReference type="PANTHER" id="PTHR46979:SF2">
    <property type="entry name" value="SORTING NEXIN-41"/>
    <property type="match status" value="1"/>
</dbReference>
<dbReference type="InterPro" id="IPR051079">
    <property type="entry name" value="Sorting_Nexin_Autophagy"/>
</dbReference>
<evidence type="ECO:0000256" key="8">
    <source>
        <dbReference type="SAM" id="Coils"/>
    </source>
</evidence>
<evidence type="ECO:0000256" key="6">
    <source>
        <dbReference type="ARBA" id="ARBA00023121"/>
    </source>
</evidence>
<evidence type="ECO:0000256" key="2">
    <source>
        <dbReference type="ARBA" id="ARBA00010883"/>
    </source>
</evidence>
<dbReference type="SUPFAM" id="SSF64268">
    <property type="entry name" value="PX domain"/>
    <property type="match status" value="1"/>
</dbReference>
<accession>A0A1L0FFN4</accession>
<name>A0A1L0FFN4_9ASCO</name>
<dbReference type="AlphaFoldDB" id="A0A1L0FFN4"/>
<proteinExistence type="inferred from homology"/>
<dbReference type="Proteomes" id="UP000183365">
    <property type="component" value="Unassembled WGS sequence"/>
</dbReference>
<comment type="similarity">
    <text evidence="2">Belongs to the sorting nexin family.</text>
</comment>
<sequence length="631" mass="72868">MYKSYQNQMQSRHNSYLKNNKTEHDSICIVSVAKQEVIDQSSSDNRSFYLYTLKVSNKYVERRYNDFELLEHILMKLYPTVLFPPMPKKENIVDIVKQQANNSIDITSKTLYSGFHSLVTFKDNLLGYTMNNEDTPEATKDKDDGIIIPNSSLLKDIDFHGVSSKDLKLIRHRCIYFNYLIKGLVEVFNSNININNKILEQFLDPLNTNFTDFVKNIPLISDLLSKDVLCINPKDALDTPSFYQYLPVLSLSECKPFSKFGLSYSKESLNEEEIESVQEDYDTDPYDMDNHDEESSNEVYHGAFTERRDSRNSQNSGFNSGALKTFKSEAEEILLKFIERNDDNMTQTNKLVKAYKRDIILKLKSILKSLNSNLSLFQEANDDLVDILLTYNEEIPGYKFTGTHGMRQMNKAINKLETIIYFKCIEYLNILEDLNNNCTALIKYSKNKIKQKWALKKLIKSQKLKLDQLNKKLESEYLNDTSKDKNDDSSSKNNIDDNSGKPRPVEEGIVEGKNSTNETSATTKLSPFMKKFSGLTTMVKTKYANSMHTSKQDLENKISAVKEVIDNLEKNEECINEDTLYVLKEVYTNSTDLFMKKVDKEIMALINELETAIKNYSRESLKIWENIAVKL</sequence>
<dbReference type="InterPro" id="IPR001683">
    <property type="entry name" value="PX_dom"/>
</dbReference>
<comment type="subcellular location">
    <subcellularLocation>
        <location evidence="1">Endosome membrane</location>
        <topology evidence="1">Peripheral membrane protein</topology>
    </subcellularLocation>
</comment>
<organism evidence="11 12">
    <name type="scientific">Hanseniaspora guilliermondii</name>
    <dbReference type="NCBI Taxonomy" id="56406"/>
    <lineage>
        <taxon>Eukaryota</taxon>
        <taxon>Fungi</taxon>
        <taxon>Dikarya</taxon>
        <taxon>Ascomycota</taxon>
        <taxon>Saccharomycotina</taxon>
        <taxon>Saccharomycetes</taxon>
        <taxon>Saccharomycodales</taxon>
        <taxon>Saccharomycodaceae</taxon>
        <taxon>Hanseniaspora</taxon>
    </lineage>
</organism>
<evidence type="ECO:0000256" key="3">
    <source>
        <dbReference type="ARBA" id="ARBA00022448"/>
    </source>
</evidence>
<keyword evidence="5" id="KW-0653">Protein transport</keyword>
<dbReference type="GO" id="GO:0035091">
    <property type="term" value="F:phosphatidylinositol binding"/>
    <property type="evidence" value="ECO:0007669"/>
    <property type="project" value="InterPro"/>
</dbReference>
<keyword evidence="4" id="KW-0967">Endosome</keyword>
<keyword evidence="8" id="KW-0175">Coiled coil</keyword>
<feature type="domain" description="PX" evidence="10">
    <location>
        <begin position="27"/>
        <end position="209"/>
    </location>
</feature>
<evidence type="ECO:0000256" key="7">
    <source>
        <dbReference type="ARBA" id="ARBA00023136"/>
    </source>
</evidence>
<dbReference type="VEuPathDB" id="FungiDB:HGUI_00582"/>
<evidence type="ECO:0000256" key="5">
    <source>
        <dbReference type="ARBA" id="ARBA00022927"/>
    </source>
</evidence>